<evidence type="ECO:0000259" key="2">
    <source>
        <dbReference type="Pfam" id="PF07995"/>
    </source>
</evidence>
<proteinExistence type="predicted"/>
<evidence type="ECO:0000256" key="1">
    <source>
        <dbReference type="SAM" id="SignalP"/>
    </source>
</evidence>
<feature type="domain" description="Glucose/Sorbosone dehydrogenase" evidence="2">
    <location>
        <begin position="62"/>
        <end position="384"/>
    </location>
</feature>
<dbReference type="InterPro" id="IPR011042">
    <property type="entry name" value="6-blade_b-propeller_TolB-like"/>
</dbReference>
<reference evidence="3 4" key="1">
    <citation type="submission" date="2019-12" db="EMBL/GenBank/DDBJ databases">
        <authorList>
            <person name="Yuan C.-G."/>
        </authorList>
    </citation>
    <scope>NUCLEOTIDE SEQUENCE [LARGE SCALE GENOMIC DNA]</scope>
    <source>
        <strain evidence="3 4">KCTC 23863</strain>
    </source>
</reference>
<dbReference type="RefSeq" id="WP_205790102.1">
    <property type="nucleotide sequence ID" value="NZ_WURB01000014.1"/>
</dbReference>
<dbReference type="EMBL" id="WURB01000014">
    <property type="protein sequence ID" value="MXQ13269.1"/>
    <property type="molecule type" value="Genomic_DNA"/>
</dbReference>
<dbReference type="AlphaFoldDB" id="A0A7X3MU61"/>
<organism evidence="3 4">
    <name type="scientific">Microvirga makkahensis</name>
    <dbReference type="NCBI Taxonomy" id="1128670"/>
    <lineage>
        <taxon>Bacteria</taxon>
        <taxon>Pseudomonadati</taxon>
        <taxon>Pseudomonadota</taxon>
        <taxon>Alphaproteobacteria</taxon>
        <taxon>Hyphomicrobiales</taxon>
        <taxon>Methylobacteriaceae</taxon>
        <taxon>Microvirga</taxon>
    </lineage>
</organism>
<dbReference type="Gene3D" id="2.120.10.30">
    <property type="entry name" value="TolB, C-terminal domain"/>
    <property type="match status" value="1"/>
</dbReference>
<name>A0A7X3MU61_9HYPH</name>
<keyword evidence="1" id="KW-0732">Signal</keyword>
<feature type="chain" id="PRO_5031436545" evidence="1">
    <location>
        <begin position="35"/>
        <end position="401"/>
    </location>
</feature>
<comment type="caution">
    <text evidence="3">The sequence shown here is derived from an EMBL/GenBank/DDBJ whole genome shotgun (WGS) entry which is preliminary data.</text>
</comment>
<protein>
    <submittedName>
        <fullName evidence="3">PQQ-dependent sugar dehydrogenase</fullName>
    </submittedName>
</protein>
<dbReference type="InterPro" id="IPR011041">
    <property type="entry name" value="Quinoprot_gluc/sorb_DH_b-prop"/>
</dbReference>
<keyword evidence="4" id="KW-1185">Reference proteome</keyword>
<evidence type="ECO:0000313" key="4">
    <source>
        <dbReference type="Proteomes" id="UP000436483"/>
    </source>
</evidence>
<feature type="signal peptide" evidence="1">
    <location>
        <begin position="1"/>
        <end position="34"/>
    </location>
</feature>
<evidence type="ECO:0000313" key="3">
    <source>
        <dbReference type="EMBL" id="MXQ13269.1"/>
    </source>
</evidence>
<sequence length="401" mass="43354">MKVIAMTARGRRCRFQASASCILLGLLIIAPVGARSENDDVIAAEVPRTEEYVPVPVAGPFEFPWSIGFLPDGGILVTEKPGRLRVVRPGQPISQVGGVPKVVSGSHAGLLDVAVAPDFVRTATLYLSYTHGTEEALTIRVLKARYDRTRNILVDKKVIFESDPPMPGIDQLGGRLALSGDGHLFLTLGDRWQPSMAQDLTNHTGTIIRIRTDGSVPEGNPFVSVPGAKPEIWSYGHRNPQGLVVDAVTGRIWSTEHGPQGGDEVNLIEPGRNYGWPVITYGIDYSGEPIGNGTHTPGMEQPLHYWVPSIAPSGLALKREGESVSLWSGALVGQMVARLQLGQDRILSEERHLNGELGRIRDVREGPDGSLHVITDDPEGNLYKLVPATESAGTMDSRKPL</sequence>
<dbReference type="PANTHER" id="PTHR19328:SF75">
    <property type="entry name" value="ALDOSE SUGAR DEHYDROGENASE YLII"/>
    <property type="match status" value="1"/>
</dbReference>
<dbReference type="Pfam" id="PF07995">
    <property type="entry name" value="GSDH"/>
    <property type="match status" value="1"/>
</dbReference>
<reference evidence="3 4" key="2">
    <citation type="submission" date="2020-01" db="EMBL/GenBank/DDBJ databases">
        <title>Microvirga sp. nov., an arsenate reduction bacterium isolated from Tibet hotspring sediments.</title>
        <authorList>
            <person name="Xian W.-D."/>
            <person name="Li W.-J."/>
        </authorList>
    </citation>
    <scope>NUCLEOTIDE SEQUENCE [LARGE SCALE GENOMIC DNA]</scope>
    <source>
        <strain evidence="3 4">KCTC 23863</strain>
    </source>
</reference>
<dbReference type="InterPro" id="IPR012938">
    <property type="entry name" value="Glc/Sorbosone_DH"/>
</dbReference>
<accession>A0A7X3MU61</accession>
<gene>
    <name evidence="3" type="ORF">GR328_17725</name>
</gene>
<dbReference type="Proteomes" id="UP000436483">
    <property type="component" value="Unassembled WGS sequence"/>
</dbReference>
<dbReference type="SUPFAM" id="SSF50952">
    <property type="entry name" value="Soluble quinoprotein glucose dehydrogenase"/>
    <property type="match status" value="1"/>
</dbReference>
<dbReference type="PANTHER" id="PTHR19328">
    <property type="entry name" value="HEDGEHOG-INTERACTING PROTEIN"/>
    <property type="match status" value="1"/>
</dbReference>